<reference evidence="3" key="1">
    <citation type="submission" date="2022-07" db="EMBL/GenBank/DDBJ databases">
        <title>Phylogenomic reconstructions and comparative analyses of Kickxellomycotina fungi.</title>
        <authorList>
            <person name="Reynolds N.K."/>
            <person name="Stajich J.E."/>
            <person name="Barry K."/>
            <person name="Grigoriev I.V."/>
            <person name="Crous P."/>
            <person name="Smith M.E."/>
        </authorList>
    </citation>
    <scope>NUCLEOTIDE SEQUENCE</scope>
    <source>
        <strain evidence="3">RSA 861</strain>
    </source>
</reference>
<dbReference type="OrthoDB" id="288987at2759"/>
<keyword evidence="4" id="KW-1185">Reference proteome</keyword>
<name>A0A9W8DVR5_9FUNG</name>
<accession>A0A9W8DVR5</accession>
<sequence length="331" mass="35864">MTPPNTIDLTLDASKGADPVDVAICPVCELRFAATDVPAARQDHVNAHFDSDPPPSPRPALPGTAAPISALFDALSIHAATASPPQPYLARLCAATTRTYSGTRADMTWSCGYRNTQSLLSTSETIPPAVRELQALIETAWAQGHDPIGARQLNYRLVGTSTWIGPTEVYGALQVLGARPHLIDFHRPTGLGRTHPDLSRVVELYFLGLLTNLPADGRSLGPLLAARQPQVRERMEDGPPVQITSLPPLYLQHAGHSRAVLGYERAGTGPVNLLVYDPIRPVEFYGRQTPAELLAAMRVHPRSLSAFDQYQLVMVGSEADDTHSLRLCRIP</sequence>
<protein>
    <recommendedName>
        <fullName evidence="2">UFSP1/2/DUB catalytic domain-containing protein</fullName>
    </recommendedName>
</protein>
<dbReference type="AlphaFoldDB" id="A0A9W8DVR5"/>
<evidence type="ECO:0000313" key="4">
    <source>
        <dbReference type="Proteomes" id="UP001150569"/>
    </source>
</evidence>
<dbReference type="GO" id="GO:0016787">
    <property type="term" value="F:hydrolase activity"/>
    <property type="evidence" value="ECO:0007669"/>
    <property type="project" value="UniProtKB-KW"/>
</dbReference>
<dbReference type="Pfam" id="PF07910">
    <property type="entry name" value="Peptidase_C78"/>
    <property type="match status" value="1"/>
</dbReference>
<proteinExistence type="predicted"/>
<comment type="caution">
    <text evidence="3">The sequence shown here is derived from an EMBL/GenBank/DDBJ whole genome shotgun (WGS) entry which is preliminary data.</text>
</comment>
<feature type="domain" description="UFSP1/2/DUB catalytic" evidence="2">
    <location>
        <begin position="93"/>
        <end position="313"/>
    </location>
</feature>
<dbReference type="InterPro" id="IPR012462">
    <property type="entry name" value="UFSP1/2_DUB_cat"/>
</dbReference>
<evidence type="ECO:0000256" key="1">
    <source>
        <dbReference type="ARBA" id="ARBA00022801"/>
    </source>
</evidence>
<gene>
    <name evidence="3" type="ORF">IWQ60_002392</name>
</gene>
<dbReference type="Proteomes" id="UP001150569">
    <property type="component" value="Unassembled WGS sequence"/>
</dbReference>
<evidence type="ECO:0000259" key="2">
    <source>
        <dbReference type="Pfam" id="PF07910"/>
    </source>
</evidence>
<keyword evidence="1" id="KW-0378">Hydrolase</keyword>
<organism evidence="3 4">
    <name type="scientific">Tieghemiomyces parasiticus</name>
    <dbReference type="NCBI Taxonomy" id="78921"/>
    <lineage>
        <taxon>Eukaryota</taxon>
        <taxon>Fungi</taxon>
        <taxon>Fungi incertae sedis</taxon>
        <taxon>Zoopagomycota</taxon>
        <taxon>Kickxellomycotina</taxon>
        <taxon>Dimargaritomycetes</taxon>
        <taxon>Dimargaritales</taxon>
        <taxon>Dimargaritaceae</taxon>
        <taxon>Tieghemiomyces</taxon>
    </lineage>
</organism>
<dbReference type="Gene3D" id="3.90.70.130">
    <property type="match status" value="1"/>
</dbReference>
<dbReference type="EMBL" id="JANBPT010000089">
    <property type="protein sequence ID" value="KAJ1928080.1"/>
    <property type="molecule type" value="Genomic_DNA"/>
</dbReference>
<evidence type="ECO:0000313" key="3">
    <source>
        <dbReference type="EMBL" id="KAJ1928080.1"/>
    </source>
</evidence>